<dbReference type="Proteomes" id="UP000276133">
    <property type="component" value="Unassembled WGS sequence"/>
</dbReference>
<reference evidence="1 2" key="1">
    <citation type="journal article" date="2018" name="Sci. Rep.">
        <title>Genomic signatures of local adaptation to the degree of environmental predictability in rotifers.</title>
        <authorList>
            <person name="Franch-Gras L."/>
            <person name="Hahn C."/>
            <person name="Garcia-Roger E.M."/>
            <person name="Carmona M.J."/>
            <person name="Serra M."/>
            <person name="Gomez A."/>
        </authorList>
    </citation>
    <scope>NUCLEOTIDE SEQUENCE [LARGE SCALE GENOMIC DNA]</scope>
    <source>
        <strain evidence="1">HYR1</strain>
    </source>
</reference>
<keyword evidence="2" id="KW-1185">Reference proteome</keyword>
<gene>
    <name evidence="1" type="ORF">BpHYR1_018715</name>
</gene>
<dbReference type="AlphaFoldDB" id="A0A3M7PHA8"/>
<accession>A0A3M7PHA8</accession>
<comment type="caution">
    <text evidence="1">The sequence shown here is derived from an EMBL/GenBank/DDBJ whole genome shotgun (WGS) entry which is preliminary data.</text>
</comment>
<protein>
    <submittedName>
        <fullName evidence="1">Uncharacterized protein</fullName>
    </submittedName>
</protein>
<sequence>MSLGRGEKFEFVKHLEQLVVARSLEQNNVQKLILIEFSYIFIFHANLKNFKLLFFKFFSLRNKVKKNA</sequence>
<name>A0A3M7PHA8_BRAPC</name>
<proteinExistence type="predicted"/>
<organism evidence="1 2">
    <name type="scientific">Brachionus plicatilis</name>
    <name type="common">Marine rotifer</name>
    <name type="synonym">Brachionus muelleri</name>
    <dbReference type="NCBI Taxonomy" id="10195"/>
    <lineage>
        <taxon>Eukaryota</taxon>
        <taxon>Metazoa</taxon>
        <taxon>Spiralia</taxon>
        <taxon>Gnathifera</taxon>
        <taxon>Rotifera</taxon>
        <taxon>Eurotatoria</taxon>
        <taxon>Monogononta</taxon>
        <taxon>Pseudotrocha</taxon>
        <taxon>Ploima</taxon>
        <taxon>Brachionidae</taxon>
        <taxon>Brachionus</taxon>
    </lineage>
</organism>
<evidence type="ECO:0000313" key="1">
    <source>
        <dbReference type="EMBL" id="RMZ98393.1"/>
    </source>
</evidence>
<dbReference type="EMBL" id="REGN01010800">
    <property type="protein sequence ID" value="RMZ98393.1"/>
    <property type="molecule type" value="Genomic_DNA"/>
</dbReference>
<evidence type="ECO:0000313" key="2">
    <source>
        <dbReference type="Proteomes" id="UP000276133"/>
    </source>
</evidence>